<keyword evidence="2" id="KW-0472">Membrane</keyword>
<reference evidence="3 4" key="1">
    <citation type="journal article" date="2015" name="Nature">
        <title>rRNA introns, odd ribosomes, and small enigmatic genomes across a large radiation of phyla.</title>
        <authorList>
            <person name="Brown C.T."/>
            <person name="Hug L.A."/>
            <person name="Thomas B.C."/>
            <person name="Sharon I."/>
            <person name="Castelle C.J."/>
            <person name="Singh A."/>
            <person name="Wilkins M.J."/>
            <person name="Williams K.H."/>
            <person name="Banfield J.F."/>
        </authorList>
    </citation>
    <scope>NUCLEOTIDE SEQUENCE [LARGE SCALE GENOMIC DNA]</scope>
</reference>
<protein>
    <submittedName>
        <fullName evidence="3">Tetratricopeptide TPR_1 repeat-containing protein</fullName>
    </submittedName>
</protein>
<sequence length="676" mass="74379">MEKILAKLENYVLYALVFLFPFTVIASSSSPYTVTKLTILTYGLLLYLVIFSLRVIVSGKLNFSASGYDLPVFIIALSYILSTIFRTPNKMEAILLPGTTTAIVGGILLYYALNQIKDRSQTHLVLTVSAFVYSLFVLSAYLGLMAKIPQLPAFMKVKTFTPEGGYLPTFIYLATILPITVASFLANKDIKFKAMTVFFGTVIIIGALIAFLQIIPGKQNAPRFPSTRVSWEIAMDSLKASPFFGVGPGNYLTSFNRFRPISFNTTDIWAIKFTTASNFYFTLLTETGLLGLAGISLLLFTFYKNAKKQIKELNLVNWGFAGSAPFLSFTLLALILFVYPASILLMVLMFIYLSLTSKTHHTSINLAMQHSKENESEGERSTSKLLAVIIFVPVIAVLSYGGYLGSRILLAEYHYKNSLEALLANDAQGTYDQMRQAILVNPRVDRYRSTFSRVNLILADATARKENLTEADRAQISQLIQQAISEGKASVALNPLRSGNWESLGRTYQSIIPLANGADAFAAQAYAQAVALDPINPNLRVSLGGVYYAAKNYEIAARVFELAVSSKQDLANSRFNLAYAYKEQGKIDSAIQQMSLVLGLVKPDSQDYAVAKKSLEDFQSQKKVTTVPQEATENLTPPAVPSPAIEPKVDLPEGSEPPEEVITPTPTTTVTPTIEE</sequence>
<organism evidence="3 4">
    <name type="scientific">Candidatus Woesebacteria bacterium GW2011_GWC1_38_13</name>
    <dbReference type="NCBI Taxonomy" id="1618583"/>
    <lineage>
        <taxon>Bacteria</taxon>
        <taxon>Candidatus Woeseibacteriota</taxon>
    </lineage>
</organism>
<comment type="caution">
    <text evidence="3">The sequence shown here is derived from an EMBL/GenBank/DDBJ whole genome shotgun (WGS) entry which is preliminary data.</text>
</comment>
<gene>
    <name evidence="3" type="ORF">US75_C0039G0005</name>
</gene>
<evidence type="ECO:0000313" key="3">
    <source>
        <dbReference type="EMBL" id="KKQ54610.1"/>
    </source>
</evidence>
<feature type="compositionally biased region" description="Low complexity" evidence="1">
    <location>
        <begin position="660"/>
        <end position="676"/>
    </location>
</feature>
<feature type="transmembrane region" description="Helical" evidence="2">
    <location>
        <begin position="385"/>
        <end position="403"/>
    </location>
</feature>
<evidence type="ECO:0000256" key="1">
    <source>
        <dbReference type="SAM" id="MobiDB-lite"/>
    </source>
</evidence>
<dbReference type="AlphaFoldDB" id="A0A0G0IUB4"/>
<proteinExistence type="predicted"/>
<keyword evidence="2" id="KW-1133">Transmembrane helix</keyword>
<evidence type="ECO:0000313" key="4">
    <source>
        <dbReference type="Proteomes" id="UP000034096"/>
    </source>
</evidence>
<feature type="transmembrane region" description="Helical" evidence="2">
    <location>
        <begin position="68"/>
        <end position="87"/>
    </location>
</feature>
<feature type="transmembrane region" description="Helical" evidence="2">
    <location>
        <begin position="279"/>
        <end position="303"/>
    </location>
</feature>
<feature type="transmembrane region" description="Helical" evidence="2">
    <location>
        <begin position="166"/>
        <end position="185"/>
    </location>
</feature>
<feature type="transmembrane region" description="Helical" evidence="2">
    <location>
        <begin position="39"/>
        <end position="56"/>
    </location>
</feature>
<feature type="region of interest" description="Disordered" evidence="1">
    <location>
        <begin position="621"/>
        <end position="676"/>
    </location>
</feature>
<dbReference type="STRING" id="1618583.US75_C0039G0005"/>
<accession>A0A0G0IUB4</accession>
<dbReference type="Proteomes" id="UP000034096">
    <property type="component" value="Unassembled WGS sequence"/>
</dbReference>
<feature type="transmembrane region" description="Helical" evidence="2">
    <location>
        <begin position="315"/>
        <end position="337"/>
    </location>
</feature>
<name>A0A0G0IUB4_9BACT</name>
<evidence type="ECO:0000256" key="2">
    <source>
        <dbReference type="SAM" id="Phobius"/>
    </source>
</evidence>
<feature type="compositionally biased region" description="Polar residues" evidence="1">
    <location>
        <begin position="621"/>
        <end position="635"/>
    </location>
</feature>
<dbReference type="InterPro" id="IPR011990">
    <property type="entry name" value="TPR-like_helical_dom_sf"/>
</dbReference>
<keyword evidence="2" id="KW-0812">Transmembrane</keyword>
<dbReference type="EMBL" id="LBUE01000039">
    <property type="protein sequence ID" value="KKQ54610.1"/>
    <property type="molecule type" value="Genomic_DNA"/>
</dbReference>
<dbReference type="SUPFAM" id="SSF48452">
    <property type="entry name" value="TPR-like"/>
    <property type="match status" value="1"/>
</dbReference>
<feature type="transmembrane region" description="Helical" evidence="2">
    <location>
        <begin position="93"/>
        <end position="112"/>
    </location>
</feature>
<feature type="transmembrane region" description="Helical" evidence="2">
    <location>
        <begin position="343"/>
        <end position="364"/>
    </location>
</feature>
<dbReference type="Gene3D" id="1.25.40.10">
    <property type="entry name" value="Tetratricopeptide repeat domain"/>
    <property type="match status" value="1"/>
</dbReference>
<feature type="transmembrane region" description="Helical" evidence="2">
    <location>
        <begin position="124"/>
        <end position="146"/>
    </location>
</feature>
<feature type="transmembrane region" description="Helical" evidence="2">
    <location>
        <begin position="197"/>
        <end position="215"/>
    </location>
</feature>
<feature type="transmembrane region" description="Helical" evidence="2">
    <location>
        <begin position="12"/>
        <end position="33"/>
    </location>
</feature>